<gene>
    <name evidence="2" type="ORF">Goklo_017136</name>
</gene>
<protein>
    <submittedName>
        <fullName evidence="2">Uncharacterized protein</fullName>
    </submittedName>
</protein>
<sequence>MSALVDIWSDEFVKLREKGQTLFSTGSTHTTAESGQVVRSLKKSSTEPAGAFVSRVTRVKLLTMSGVVDKWRRELTKLREKGQSIFSTGSSPASVESDQVVQSQERSSNGLIQGFVTQVMPGKSTMVPCSEGSISMLLDCFSP</sequence>
<dbReference type="EMBL" id="JABFAB010000005">
    <property type="protein sequence ID" value="MBA0649588.1"/>
    <property type="molecule type" value="Genomic_DNA"/>
</dbReference>
<feature type="compositionally biased region" description="Polar residues" evidence="1">
    <location>
        <begin position="84"/>
        <end position="104"/>
    </location>
</feature>
<dbReference type="AlphaFoldDB" id="A0A7J8UGI1"/>
<proteinExistence type="predicted"/>
<name>A0A7J8UGI1_9ROSI</name>
<evidence type="ECO:0000313" key="2">
    <source>
        <dbReference type="EMBL" id="MBA0649588.1"/>
    </source>
</evidence>
<dbReference type="PANTHER" id="PTHR38222">
    <property type="entry name" value="TFIIS N-TERMINAL DOMAIN-CONTAINING PROTEIN"/>
    <property type="match status" value="1"/>
</dbReference>
<evidence type="ECO:0000313" key="3">
    <source>
        <dbReference type="Proteomes" id="UP000593573"/>
    </source>
</evidence>
<organism evidence="2 3">
    <name type="scientific">Gossypium klotzschianum</name>
    <dbReference type="NCBI Taxonomy" id="34286"/>
    <lineage>
        <taxon>Eukaryota</taxon>
        <taxon>Viridiplantae</taxon>
        <taxon>Streptophyta</taxon>
        <taxon>Embryophyta</taxon>
        <taxon>Tracheophyta</taxon>
        <taxon>Spermatophyta</taxon>
        <taxon>Magnoliopsida</taxon>
        <taxon>eudicotyledons</taxon>
        <taxon>Gunneridae</taxon>
        <taxon>Pentapetalae</taxon>
        <taxon>rosids</taxon>
        <taxon>malvids</taxon>
        <taxon>Malvales</taxon>
        <taxon>Malvaceae</taxon>
        <taxon>Malvoideae</taxon>
        <taxon>Gossypium</taxon>
    </lineage>
</organism>
<keyword evidence="3" id="KW-1185">Reference proteome</keyword>
<reference evidence="2 3" key="1">
    <citation type="journal article" date="2019" name="Genome Biol. Evol.">
        <title>Insights into the evolution of the New World diploid cottons (Gossypium, subgenus Houzingenia) based on genome sequencing.</title>
        <authorList>
            <person name="Grover C.E."/>
            <person name="Arick M.A. 2nd"/>
            <person name="Thrash A."/>
            <person name="Conover J.L."/>
            <person name="Sanders W.S."/>
            <person name="Peterson D.G."/>
            <person name="Frelichowski J.E."/>
            <person name="Scheffler J.A."/>
            <person name="Scheffler B.E."/>
            <person name="Wendel J.F."/>
        </authorList>
    </citation>
    <scope>NUCLEOTIDE SEQUENCE [LARGE SCALE GENOMIC DNA]</scope>
    <source>
        <strain evidence="2">57</strain>
        <tissue evidence="2">Leaf</tissue>
    </source>
</reference>
<comment type="caution">
    <text evidence="2">The sequence shown here is derived from an EMBL/GenBank/DDBJ whole genome shotgun (WGS) entry which is preliminary data.</text>
</comment>
<evidence type="ECO:0000256" key="1">
    <source>
        <dbReference type="SAM" id="MobiDB-lite"/>
    </source>
</evidence>
<dbReference type="OrthoDB" id="607613at2759"/>
<dbReference type="PANTHER" id="PTHR38222:SF1">
    <property type="entry name" value="TFIIS N-TERMINAL DOMAIN-CONTAINING PROTEIN"/>
    <property type="match status" value="1"/>
</dbReference>
<feature type="region of interest" description="Disordered" evidence="1">
    <location>
        <begin position="83"/>
        <end position="104"/>
    </location>
</feature>
<dbReference type="Proteomes" id="UP000593573">
    <property type="component" value="Unassembled WGS sequence"/>
</dbReference>
<accession>A0A7J8UGI1</accession>